<evidence type="ECO:0000256" key="5">
    <source>
        <dbReference type="ARBA" id="ARBA00022842"/>
    </source>
</evidence>
<accession>A0A508AQG3</accession>
<organism evidence="7 8">
    <name type="scientific">Marilutibacter maris</name>
    <dbReference type="NCBI Taxonomy" id="1605891"/>
    <lineage>
        <taxon>Bacteria</taxon>
        <taxon>Pseudomonadati</taxon>
        <taxon>Pseudomonadota</taxon>
        <taxon>Gammaproteobacteria</taxon>
        <taxon>Lysobacterales</taxon>
        <taxon>Lysobacteraceae</taxon>
        <taxon>Marilutibacter</taxon>
    </lineage>
</organism>
<comment type="similarity">
    <text evidence="2">Belongs to the HAD-like hydrolase superfamily. CbbY/CbbZ/Gph/YieH family.</text>
</comment>
<proteinExistence type="inferred from homology"/>
<evidence type="ECO:0000256" key="6">
    <source>
        <dbReference type="ARBA" id="ARBA00023277"/>
    </source>
</evidence>
<dbReference type="FunFam" id="3.40.50.1000:FF:000036">
    <property type="entry name" value="HAD family hydrolase"/>
    <property type="match status" value="1"/>
</dbReference>
<dbReference type="SFLD" id="SFLDG01135">
    <property type="entry name" value="C1.5.6:_HAD__Beta-PGM__Phospha"/>
    <property type="match status" value="1"/>
</dbReference>
<keyword evidence="4 7" id="KW-0378">Hydrolase</keyword>
<dbReference type="AlphaFoldDB" id="A0A508AQG3"/>
<dbReference type="EMBL" id="VICD02000152">
    <property type="protein sequence ID" value="KAB8189274.1"/>
    <property type="molecule type" value="Genomic_DNA"/>
</dbReference>
<dbReference type="InterPro" id="IPR023198">
    <property type="entry name" value="PGP-like_dom2"/>
</dbReference>
<keyword evidence="3" id="KW-0479">Metal-binding</keyword>
<keyword evidence="5" id="KW-0460">Magnesium</keyword>
<reference evidence="7 8" key="1">
    <citation type="submission" date="2019-10" db="EMBL/GenBank/DDBJ databases">
        <title>Lysobacter alkalisoli sp. nov., isolated from saline-alkaline soil.</title>
        <authorList>
            <person name="Sun J.-Q."/>
        </authorList>
    </citation>
    <scope>NUCLEOTIDE SEQUENCE [LARGE SCALE GENOMIC DNA]</scope>
    <source>
        <strain evidence="7 8">KCTC 42381</strain>
    </source>
</reference>
<dbReference type="CDD" id="cd07505">
    <property type="entry name" value="HAD_BPGM-like"/>
    <property type="match status" value="1"/>
</dbReference>
<dbReference type="PANTHER" id="PTHR46193">
    <property type="entry name" value="6-PHOSPHOGLUCONATE PHOSPHATASE"/>
    <property type="match status" value="1"/>
</dbReference>
<dbReference type="Pfam" id="PF13419">
    <property type="entry name" value="HAD_2"/>
    <property type="match status" value="1"/>
</dbReference>
<evidence type="ECO:0000256" key="2">
    <source>
        <dbReference type="ARBA" id="ARBA00006171"/>
    </source>
</evidence>
<dbReference type="SFLD" id="SFLDG01129">
    <property type="entry name" value="C1.5:_HAD__Beta-PGM__Phosphata"/>
    <property type="match status" value="1"/>
</dbReference>
<comment type="cofactor">
    <cofactor evidence="1">
        <name>Mg(2+)</name>
        <dbReference type="ChEBI" id="CHEBI:18420"/>
    </cofactor>
</comment>
<comment type="caution">
    <text evidence="7">The sequence shown here is derived from an EMBL/GenBank/DDBJ whole genome shotgun (WGS) entry which is preliminary data.</text>
</comment>
<dbReference type="Gene3D" id="3.40.50.1000">
    <property type="entry name" value="HAD superfamily/HAD-like"/>
    <property type="match status" value="1"/>
</dbReference>
<dbReference type="SUPFAM" id="SSF56784">
    <property type="entry name" value="HAD-like"/>
    <property type="match status" value="1"/>
</dbReference>
<dbReference type="GO" id="GO:0016787">
    <property type="term" value="F:hydrolase activity"/>
    <property type="evidence" value="ECO:0007669"/>
    <property type="project" value="UniProtKB-KW"/>
</dbReference>
<evidence type="ECO:0000256" key="1">
    <source>
        <dbReference type="ARBA" id="ARBA00001946"/>
    </source>
</evidence>
<dbReference type="SFLD" id="SFLDS00003">
    <property type="entry name" value="Haloacid_Dehalogenase"/>
    <property type="match status" value="1"/>
</dbReference>
<name>A0A508AQG3_9GAMM</name>
<sequence length="235" mass="25491">MDTRSDGITPAAPPPAIGFRPAAVLFDMDGLMIESERTLLECWRQSAAELQLALDDALWLSMIGLSDKVCRQMLHDRLRTDQAEALTARLGALYGARVEAGLPLRPGTRRILDWVEGIGLARAVVTSTHRWRTEQKLERCDLQRYFVTVVTGDEVRESKPAPDIYLLAAARLGVEPARCVVLEDSVPGVRAALAAGMTPIQVPDLVAPDAAVRALGHRIVASLDEARALIAPALA</sequence>
<dbReference type="InterPro" id="IPR023214">
    <property type="entry name" value="HAD_sf"/>
</dbReference>
<protein>
    <submittedName>
        <fullName evidence="7">HAD-IA family hydrolase</fullName>
    </submittedName>
</protein>
<evidence type="ECO:0000313" key="7">
    <source>
        <dbReference type="EMBL" id="KAB8189274.1"/>
    </source>
</evidence>
<dbReference type="Proteomes" id="UP000320431">
    <property type="component" value="Unassembled WGS sequence"/>
</dbReference>
<dbReference type="PRINTS" id="PR00413">
    <property type="entry name" value="HADHALOGNASE"/>
</dbReference>
<gene>
    <name evidence="7" type="ORF">FKV24_009520</name>
</gene>
<evidence type="ECO:0000313" key="8">
    <source>
        <dbReference type="Proteomes" id="UP000320431"/>
    </source>
</evidence>
<dbReference type="NCBIfam" id="TIGR01509">
    <property type="entry name" value="HAD-SF-IA-v3"/>
    <property type="match status" value="1"/>
</dbReference>
<dbReference type="InterPro" id="IPR036412">
    <property type="entry name" value="HAD-like_sf"/>
</dbReference>
<dbReference type="PANTHER" id="PTHR46193:SF18">
    <property type="entry name" value="HEXITOL PHOSPHATASE B"/>
    <property type="match status" value="1"/>
</dbReference>
<dbReference type="GO" id="GO:0000287">
    <property type="term" value="F:magnesium ion binding"/>
    <property type="evidence" value="ECO:0007669"/>
    <property type="project" value="UniProtKB-ARBA"/>
</dbReference>
<dbReference type="Gene3D" id="1.10.150.240">
    <property type="entry name" value="Putative phosphatase, domain 2"/>
    <property type="match status" value="1"/>
</dbReference>
<evidence type="ECO:0000256" key="3">
    <source>
        <dbReference type="ARBA" id="ARBA00022723"/>
    </source>
</evidence>
<dbReference type="InterPro" id="IPR006439">
    <property type="entry name" value="HAD-SF_hydro_IA"/>
</dbReference>
<keyword evidence="6" id="KW-0119">Carbohydrate metabolism</keyword>
<evidence type="ECO:0000256" key="4">
    <source>
        <dbReference type="ARBA" id="ARBA00022801"/>
    </source>
</evidence>
<dbReference type="InterPro" id="IPR041492">
    <property type="entry name" value="HAD_2"/>
</dbReference>
<dbReference type="InterPro" id="IPR051600">
    <property type="entry name" value="Beta-PGM-like"/>
</dbReference>